<dbReference type="Gene3D" id="1.10.110.10">
    <property type="entry name" value="Plant lipid-transfer and hydrophobic proteins"/>
    <property type="match status" value="1"/>
</dbReference>
<proteinExistence type="evidence at transcript level"/>
<evidence type="ECO:0000259" key="6">
    <source>
        <dbReference type="SMART" id="SM00499"/>
    </source>
</evidence>
<dbReference type="PROSITE" id="PS00597">
    <property type="entry name" value="PLANT_LTP"/>
    <property type="match status" value="1"/>
</dbReference>
<evidence type="ECO:0000256" key="4">
    <source>
        <dbReference type="RuleBase" id="RU000628"/>
    </source>
</evidence>
<keyword evidence="3 4" id="KW-0446">Lipid-binding</keyword>
<keyword evidence="5" id="KW-0732">Signal</keyword>
<comment type="similarity">
    <text evidence="1 4">Belongs to the plant LTP family.</text>
</comment>
<dbReference type="InterPro" id="IPR016140">
    <property type="entry name" value="Bifunc_inhib/LTP/seed_store"/>
</dbReference>
<reference evidence="7" key="1">
    <citation type="submission" date="2006-09" db="EMBL/GenBank/DDBJ databases">
        <authorList>
            <person name="Kumar H."/>
            <person name="Kumar S."/>
            <person name="Ahuja P.S."/>
        </authorList>
    </citation>
    <scope>NUCLEOTIDE SEQUENCE</scope>
</reference>
<dbReference type="CDD" id="cd01960">
    <property type="entry name" value="nsLTP1"/>
    <property type="match status" value="1"/>
</dbReference>
<sequence length="111" mass="11292">MARMVLCVVVACMVVVAPYAEAVTCGQVASGLASCIPYLKTGGTPPPKCCSGVKAIKSLAITPADRKTICGCLKSGYSSSYNPSLAASLPGKCGVSVPYKISPDTDCSKVQ</sequence>
<dbReference type="SUPFAM" id="SSF47699">
    <property type="entry name" value="Bifunctional inhibitor/lipid-transfer protein/seed storage 2S albumin"/>
    <property type="match status" value="1"/>
</dbReference>
<evidence type="ECO:0000256" key="2">
    <source>
        <dbReference type="ARBA" id="ARBA00022448"/>
    </source>
</evidence>
<dbReference type="GO" id="GO:0006869">
    <property type="term" value="P:lipid transport"/>
    <property type="evidence" value="ECO:0007669"/>
    <property type="project" value="InterPro"/>
</dbReference>
<feature type="domain" description="Bifunctional inhibitor/plant lipid transfer protein/seed storage helical" evidence="6">
    <location>
        <begin position="25"/>
        <end position="107"/>
    </location>
</feature>
<dbReference type="PROSITE" id="PS51257">
    <property type="entry name" value="PROKAR_LIPOPROTEIN"/>
    <property type="match status" value="1"/>
</dbReference>
<feature type="chain" id="PRO_5002627588" description="Non-specific lipid-transfer protein" evidence="5">
    <location>
        <begin position="23"/>
        <end position="111"/>
    </location>
</feature>
<evidence type="ECO:0000256" key="5">
    <source>
        <dbReference type="SAM" id="SignalP"/>
    </source>
</evidence>
<dbReference type="PANTHER" id="PTHR33076">
    <property type="entry name" value="NON-SPECIFIC LIPID-TRANSFER PROTEIN 2-RELATED"/>
    <property type="match status" value="1"/>
</dbReference>
<dbReference type="SMR" id="A0MQA6"/>
<accession>A0MQA6</accession>
<organism evidence="7">
    <name type="scientific">Stevia rebaudiana</name>
    <name type="common">Stevia</name>
    <name type="synonym">Eupatorium rebaudianum</name>
    <dbReference type="NCBI Taxonomy" id="55670"/>
    <lineage>
        <taxon>Eukaryota</taxon>
        <taxon>Viridiplantae</taxon>
        <taxon>Streptophyta</taxon>
        <taxon>Embryophyta</taxon>
        <taxon>Tracheophyta</taxon>
        <taxon>Spermatophyta</taxon>
        <taxon>Magnoliopsida</taxon>
        <taxon>eudicotyledons</taxon>
        <taxon>Gunneridae</taxon>
        <taxon>Pentapetalae</taxon>
        <taxon>asterids</taxon>
        <taxon>campanulids</taxon>
        <taxon>Asterales</taxon>
        <taxon>Asteraceae</taxon>
        <taxon>Asteroideae</taxon>
        <taxon>Heliantheae alliance</taxon>
        <taxon>Eupatorieae</taxon>
        <taxon>Stevia</taxon>
    </lineage>
</organism>
<name>A0MQA6_STERE</name>
<dbReference type="EMBL" id="EF031153">
    <property type="protein sequence ID" value="ABK28789.1"/>
    <property type="molecule type" value="mRNA"/>
</dbReference>
<keyword evidence="2 4" id="KW-0813">Transport</keyword>
<dbReference type="Pfam" id="PF00234">
    <property type="entry name" value="Tryp_alpha_amyl"/>
    <property type="match status" value="1"/>
</dbReference>
<dbReference type="SMART" id="SM00499">
    <property type="entry name" value="AAI"/>
    <property type="match status" value="1"/>
</dbReference>
<dbReference type="PRINTS" id="PR00382">
    <property type="entry name" value="LIPIDTRNSFER"/>
</dbReference>
<dbReference type="InterPro" id="IPR036312">
    <property type="entry name" value="Bifun_inhib/LTP/seed_sf"/>
</dbReference>
<evidence type="ECO:0000256" key="1">
    <source>
        <dbReference type="ARBA" id="ARBA00009748"/>
    </source>
</evidence>
<comment type="function">
    <text evidence="4">Plant non-specific lipid-transfer proteins transfer phospholipids as well as galactolipids across membranes. May play a role in wax or cutin deposition in the cell walls of expanding epidermal cells and certain secretory tissues.</text>
</comment>
<protein>
    <recommendedName>
        <fullName evidence="4">Non-specific lipid-transfer protein</fullName>
    </recommendedName>
</protein>
<feature type="signal peptide" evidence="5">
    <location>
        <begin position="1"/>
        <end position="22"/>
    </location>
</feature>
<dbReference type="AlphaFoldDB" id="A0MQA6"/>
<dbReference type="InterPro" id="IPR000528">
    <property type="entry name" value="Plant_nsLTP"/>
</dbReference>
<evidence type="ECO:0000256" key="3">
    <source>
        <dbReference type="ARBA" id="ARBA00023121"/>
    </source>
</evidence>
<evidence type="ECO:0000313" key="7">
    <source>
        <dbReference type="EMBL" id="ABK28789.1"/>
    </source>
</evidence>
<dbReference type="GO" id="GO:0008289">
    <property type="term" value="F:lipid binding"/>
    <property type="evidence" value="ECO:0007669"/>
    <property type="project" value="UniProtKB-KW"/>
</dbReference>